<dbReference type="GO" id="GO:0005634">
    <property type="term" value="C:nucleus"/>
    <property type="evidence" value="ECO:0007669"/>
    <property type="project" value="UniProtKB-SubCell"/>
</dbReference>
<gene>
    <name evidence="6" type="primary">ORF125142</name>
</gene>
<keyword evidence="4" id="KW-0804">Transcription</keyword>
<feature type="non-terminal residue" evidence="6">
    <location>
        <position position="197"/>
    </location>
</feature>
<evidence type="ECO:0000256" key="2">
    <source>
        <dbReference type="ARBA" id="ARBA00023015"/>
    </source>
</evidence>
<dbReference type="EMBL" id="HACG01034393">
    <property type="protein sequence ID" value="CEK81258.1"/>
    <property type="molecule type" value="Transcribed_RNA"/>
</dbReference>
<evidence type="ECO:0000256" key="5">
    <source>
        <dbReference type="ARBA" id="ARBA00023242"/>
    </source>
</evidence>
<organism evidence="6">
    <name type="scientific">Arion vulgaris</name>
    <dbReference type="NCBI Taxonomy" id="1028688"/>
    <lineage>
        <taxon>Eukaryota</taxon>
        <taxon>Metazoa</taxon>
        <taxon>Spiralia</taxon>
        <taxon>Lophotrochozoa</taxon>
        <taxon>Mollusca</taxon>
        <taxon>Gastropoda</taxon>
        <taxon>Heterobranchia</taxon>
        <taxon>Euthyneura</taxon>
        <taxon>Panpulmonata</taxon>
        <taxon>Eupulmonata</taxon>
        <taxon>Stylommatophora</taxon>
        <taxon>Helicina</taxon>
        <taxon>Arionoidea</taxon>
        <taxon>Arionidae</taxon>
        <taxon>Arion</taxon>
    </lineage>
</organism>
<evidence type="ECO:0000256" key="4">
    <source>
        <dbReference type="ARBA" id="ARBA00023163"/>
    </source>
</evidence>
<keyword evidence="2" id="KW-0805">Transcription regulation</keyword>
<evidence type="ECO:0000256" key="3">
    <source>
        <dbReference type="ARBA" id="ARBA00023125"/>
    </source>
</evidence>
<keyword evidence="3" id="KW-0238">DNA-binding</keyword>
<dbReference type="InterPro" id="IPR040223">
    <property type="entry name" value="PAR_bZIP"/>
</dbReference>
<reference evidence="6" key="1">
    <citation type="submission" date="2014-12" db="EMBL/GenBank/DDBJ databases">
        <title>Insight into the proteome of Arion vulgaris.</title>
        <authorList>
            <person name="Aradska J."/>
            <person name="Bulat T."/>
            <person name="Smidak R."/>
            <person name="Sarate P."/>
            <person name="Gangsoo J."/>
            <person name="Sialana F."/>
            <person name="Bilban M."/>
            <person name="Lubec G."/>
        </authorList>
    </citation>
    <scope>NUCLEOTIDE SEQUENCE</scope>
    <source>
        <tissue evidence="6">Skin</tissue>
    </source>
</reference>
<name>A0A0B7AK57_9EUPU</name>
<dbReference type="AlphaFoldDB" id="A0A0B7AK57"/>
<dbReference type="PANTHER" id="PTHR11988:SF27">
    <property type="entry name" value="GH27708P"/>
    <property type="match status" value="1"/>
</dbReference>
<proteinExistence type="predicted"/>
<protein>
    <submittedName>
        <fullName evidence="6">Uncharacterized protein</fullName>
    </submittedName>
</protein>
<comment type="subcellular location">
    <subcellularLocation>
        <location evidence="1">Nucleus</location>
    </subcellularLocation>
</comment>
<sequence>MTTQYHVKGSSTLKALLEDPNLINPPTIELSNDPLKVKKEDIFDLPKLNYGSAFLGPNLWDRSQDSTDFNLQYMDLDEFLSENDIPINSEDMLNDVPVGTDESSCGINVSNPMPVTPCQFSPSPHNYLTSSTSSPVDYHTSINQLNSSNCSSVISFTGNFQANEQDLTLTSGECGFDPQIKDFAEGELKPQPIIKKS</sequence>
<evidence type="ECO:0000256" key="1">
    <source>
        <dbReference type="ARBA" id="ARBA00004123"/>
    </source>
</evidence>
<dbReference type="GO" id="GO:0000978">
    <property type="term" value="F:RNA polymerase II cis-regulatory region sequence-specific DNA binding"/>
    <property type="evidence" value="ECO:0007669"/>
    <property type="project" value="TreeGrafter"/>
</dbReference>
<accession>A0A0B7AK57</accession>
<keyword evidence="5" id="KW-0539">Nucleus</keyword>
<dbReference type="GO" id="GO:0000981">
    <property type="term" value="F:DNA-binding transcription factor activity, RNA polymerase II-specific"/>
    <property type="evidence" value="ECO:0007669"/>
    <property type="project" value="TreeGrafter"/>
</dbReference>
<evidence type="ECO:0000313" key="6">
    <source>
        <dbReference type="EMBL" id="CEK81258.1"/>
    </source>
</evidence>
<dbReference type="PANTHER" id="PTHR11988">
    <property type="entry name" value="THYROTROPH EMBRYONIC FACTOR RELATED"/>
    <property type="match status" value="1"/>
</dbReference>